<keyword evidence="1 6" id="KW-0812">Transmembrane</keyword>
<dbReference type="GO" id="GO:0070072">
    <property type="term" value="P:vacuolar proton-transporting V-type ATPase complex assembly"/>
    <property type="evidence" value="ECO:0007669"/>
    <property type="project" value="InterPro"/>
</dbReference>
<feature type="transmembrane region" description="Helical" evidence="6">
    <location>
        <begin position="12"/>
        <end position="29"/>
    </location>
</feature>
<evidence type="ECO:0000256" key="4">
    <source>
        <dbReference type="ARBA" id="ARBA00023136"/>
    </source>
</evidence>
<keyword evidence="2" id="KW-0256">Endoplasmic reticulum</keyword>
<evidence type="ECO:0000256" key="3">
    <source>
        <dbReference type="ARBA" id="ARBA00022989"/>
    </source>
</evidence>
<evidence type="ECO:0000256" key="5">
    <source>
        <dbReference type="ARBA" id="ARBA00023329"/>
    </source>
</evidence>
<dbReference type="InterPro" id="IPR019013">
    <property type="entry name" value="Vma21"/>
</dbReference>
<gene>
    <name evidence="7" type="ORF">HKI87_04g28930</name>
</gene>
<accession>A0AAX4P5I9</accession>
<keyword evidence="8" id="KW-1185">Reference proteome</keyword>
<evidence type="ECO:0000313" key="7">
    <source>
        <dbReference type="EMBL" id="WZN61358.1"/>
    </source>
</evidence>
<feature type="transmembrane region" description="Helical" evidence="6">
    <location>
        <begin position="41"/>
        <end position="62"/>
    </location>
</feature>
<name>A0AAX4P5I9_9CHLO</name>
<evidence type="ECO:0000313" key="8">
    <source>
        <dbReference type="Proteomes" id="UP001472866"/>
    </source>
</evidence>
<dbReference type="Pfam" id="PF09446">
    <property type="entry name" value="VMA21"/>
    <property type="match status" value="1"/>
</dbReference>
<organism evidence="7 8">
    <name type="scientific">Chloropicon roscoffensis</name>
    <dbReference type="NCBI Taxonomy" id="1461544"/>
    <lineage>
        <taxon>Eukaryota</taxon>
        <taxon>Viridiplantae</taxon>
        <taxon>Chlorophyta</taxon>
        <taxon>Chloropicophyceae</taxon>
        <taxon>Chloropicales</taxon>
        <taxon>Chloropicaceae</taxon>
        <taxon>Chloropicon</taxon>
    </lineage>
</organism>
<dbReference type="AlphaFoldDB" id="A0AAX4P5I9"/>
<reference evidence="7 8" key="1">
    <citation type="submission" date="2024-03" db="EMBL/GenBank/DDBJ databases">
        <title>Complete genome sequence of the green alga Chloropicon roscoffensis RCC1871.</title>
        <authorList>
            <person name="Lemieux C."/>
            <person name="Pombert J.-F."/>
            <person name="Otis C."/>
            <person name="Turmel M."/>
        </authorList>
    </citation>
    <scope>NUCLEOTIDE SEQUENCE [LARGE SCALE GENOMIC DNA]</scope>
    <source>
        <strain evidence="7 8">RCC1871</strain>
    </source>
</reference>
<protein>
    <recommendedName>
        <fullName evidence="9">Vacuolar ATPase assembly integral membrane protein VMA21 homolog</fullName>
    </recommendedName>
</protein>
<evidence type="ECO:0000256" key="1">
    <source>
        <dbReference type="ARBA" id="ARBA00022692"/>
    </source>
</evidence>
<sequence length="73" mass="8239">MVEQGEVVRKLVVYSALMWLIPAVLYYSSAHFQHISDNPQLFGYLSVLAVNLVVVAYIVQAFREKPNNALKAD</sequence>
<dbReference type="EMBL" id="CP151504">
    <property type="protein sequence ID" value="WZN61358.1"/>
    <property type="molecule type" value="Genomic_DNA"/>
</dbReference>
<dbReference type="Proteomes" id="UP001472866">
    <property type="component" value="Chromosome 04"/>
</dbReference>
<evidence type="ECO:0008006" key="9">
    <source>
        <dbReference type="Google" id="ProtNLM"/>
    </source>
</evidence>
<keyword evidence="3 6" id="KW-1133">Transmembrane helix</keyword>
<evidence type="ECO:0000256" key="2">
    <source>
        <dbReference type="ARBA" id="ARBA00022824"/>
    </source>
</evidence>
<keyword evidence="4 6" id="KW-0472">Membrane</keyword>
<dbReference type="GO" id="GO:0031410">
    <property type="term" value="C:cytoplasmic vesicle"/>
    <property type="evidence" value="ECO:0007669"/>
    <property type="project" value="UniProtKB-KW"/>
</dbReference>
<keyword evidence="5" id="KW-0968">Cytoplasmic vesicle</keyword>
<evidence type="ECO:0000256" key="6">
    <source>
        <dbReference type="SAM" id="Phobius"/>
    </source>
</evidence>
<proteinExistence type="predicted"/>